<evidence type="ECO:0000256" key="7">
    <source>
        <dbReference type="ARBA" id="ARBA00023002"/>
    </source>
</evidence>
<dbReference type="Proteomes" id="UP000198287">
    <property type="component" value="Unassembled WGS sequence"/>
</dbReference>
<dbReference type="InterPro" id="IPR011051">
    <property type="entry name" value="RmlC_Cupin_sf"/>
</dbReference>
<dbReference type="GO" id="GO:0005737">
    <property type="term" value="C:cytoplasm"/>
    <property type="evidence" value="ECO:0007669"/>
    <property type="project" value="UniProtKB-SubCell"/>
</dbReference>
<keyword evidence="10 11" id="KW-0539">Nucleus</keyword>
<comment type="function">
    <text evidence="11">Catalyzes 2 different reactions between oxygen and the acireductone 1,2-dihydroxy-3-keto-5-methylthiopentene (DHK-MTPene) depending upon the metal bound in the active site. Fe-containing acireductone dioxygenase (Fe-ARD) produces formate and 2-keto-4-methylthiobutyrate (KMTB), the alpha-ketoacid precursor of methionine in the methionine recycle pathway. Ni-containing acireductone dioxygenase (Ni-ARD) produces methylthiopropionate, carbon monoxide and formate, and does not lie on the methionine recycle pathway.</text>
</comment>
<dbReference type="InterPro" id="IPR027496">
    <property type="entry name" value="ARD_euk"/>
</dbReference>
<evidence type="ECO:0000256" key="8">
    <source>
        <dbReference type="ARBA" id="ARBA00023004"/>
    </source>
</evidence>
<proteinExistence type="inferred from homology"/>
<keyword evidence="6 11" id="KW-0223">Dioxygenase</keyword>
<dbReference type="GO" id="GO:0010309">
    <property type="term" value="F:acireductone dioxygenase [iron(II)-requiring] activity"/>
    <property type="evidence" value="ECO:0007669"/>
    <property type="project" value="UniProtKB-UniRule"/>
</dbReference>
<organism evidence="12 13">
    <name type="scientific">Folsomia candida</name>
    <name type="common">Springtail</name>
    <dbReference type="NCBI Taxonomy" id="158441"/>
    <lineage>
        <taxon>Eukaryota</taxon>
        <taxon>Metazoa</taxon>
        <taxon>Ecdysozoa</taxon>
        <taxon>Arthropoda</taxon>
        <taxon>Hexapoda</taxon>
        <taxon>Collembola</taxon>
        <taxon>Entomobryomorpha</taxon>
        <taxon>Isotomoidea</taxon>
        <taxon>Isotomidae</taxon>
        <taxon>Proisotominae</taxon>
        <taxon>Folsomia</taxon>
    </lineage>
</organism>
<comment type="pathway">
    <text evidence="11">Amino-acid biosynthesis; L-methionine biosynthesis via salvage pathway; L-methionine from S-methyl-5-thio-alpha-D-ribose 1-phosphate: step 5/6.</text>
</comment>
<dbReference type="OMA" id="YYKVDLD"/>
<keyword evidence="4 11" id="KW-0028">Amino-acid biosynthesis</keyword>
<comment type="catalytic activity">
    <reaction evidence="11">
        <text>1,2-dihydroxy-5-(methylsulfanyl)pent-1-en-3-one + O2 = 3-(methylsulfanyl)propanoate + CO + formate + 2 H(+)</text>
        <dbReference type="Rhea" id="RHEA:14161"/>
        <dbReference type="ChEBI" id="CHEBI:15378"/>
        <dbReference type="ChEBI" id="CHEBI:15379"/>
        <dbReference type="ChEBI" id="CHEBI:15740"/>
        <dbReference type="ChEBI" id="CHEBI:17245"/>
        <dbReference type="ChEBI" id="CHEBI:49016"/>
        <dbReference type="ChEBI" id="CHEBI:49252"/>
        <dbReference type="EC" id="1.13.11.53"/>
    </reaction>
</comment>
<name>A0A226EXK8_FOLCA</name>
<evidence type="ECO:0000256" key="11">
    <source>
        <dbReference type="HAMAP-Rule" id="MF_03154"/>
    </source>
</evidence>
<feature type="binding site" evidence="11">
    <location>
        <position position="92"/>
    </location>
    <ligand>
        <name>Fe(2+)</name>
        <dbReference type="ChEBI" id="CHEBI:29033"/>
        <note>for iron-dependent acireductone dioxygenase activity</note>
    </ligand>
</feature>
<comment type="caution">
    <text evidence="12">The sequence shown here is derived from an EMBL/GenBank/DDBJ whole genome shotgun (WGS) entry which is preliminary data.</text>
</comment>
<evidence type="ECO:0000256" key="1">
    <source>
        <dbReference type="ARBA" id="ARBA00000428"/>
    </source>
</evidence>
<dbReference type="CDD" id="cd02232">
    <property type="entry name" value="cupin_ARD"/>
    <property type="match status" value="1"/>
</dbReference>
<comment type="cofactor">
    <cofactor evidence="11">
        <name>Fe(2+)</name>
        <dbReference type="ChEBI" id="CHEBI:29033"/>
    </cofactor>
    <cofactor evidence="11">
        <name>Ni(2+)</name>
        <dbReference type="ChEBI" id="CHEBI:49786"/>
    </cofactor>
    <text evidence="11">Binds either 1 Fe or Ni cation per monomer. Iron-binding promotes an acireductone dioxygenase reaction producing 2-keto-4-methylthiobutyrate, while nickel-binding promotes an acireductone dioxygenase reaction producing 3-(methylsulfanyl)propanoate.</text>
</comment>
<dbReference type="GO" id="GO:0005634">
    <property type="term" value="C:nucleus"/>
    <property type="evidence" value="ECO:0007669"/>
    <property type="project" value="UniProtKB-SubCell"/>
</dbReference>
<feature type="binding site" evidence="11">
    <location>
        <position position="136"/>
    </location>
    <ligand>
        <name>Fe(2+)</name>
        <dbReference type="ChEBI" id="CHEBI:29033"/>
        <note>for iron-dependent acireductone dioxygenase activity</note>
    </ligand>
</feature>
<dbReference type="OrthoDB" id="1867259at2759"/>
<dbReference type="FunFam" id="2.60.120.10:FF:000099">
    <property type="entry name" value="1,2-dihydroxy-3-keto-5-methylthiopentene dioxygenase"/>
    <property type="match status" value="1"/>
</dbReference>
<dbReference type="GO" id="GO:0016151">
    <property type="term" value="F:nickel cation binding"/>
    <property type="evidence" value="ECO:0007669"/>
    <property type="project" value="UniProtKB-UniRule"/>
</dbReference>
<dbReference type="EC" id="1.13.11.54" evidence="11"/>
<evidence type="ECO:0000313" key="12">
    <source>
        <dbReference type="EMBL" id="OXA62322.1"/>
    </source>
</evidence>
<dbReference type="InterPro" id="IPR014710">
    <property type="entry name" value="RmlC-like_jellyroll"/>
</dbReference>
<dbReference type="STRING" id="158441.A0A226EXK8"/>
<dbReference type="GO" id="GO:0010308">
    <property type="term" value="F:acireductone dioxygenase (Ni2+-requiring) activity"/>
    <property type="evidence" value="ECO:0007669"/>
    <property type="project" value="UniProtKB-UniRule"/>
</dbReference>
<dbReference type="SUPFAM" id="SSF51182">
    <property type="entry name" value="RmlC-like cupins"/>
    <property type="match status" value="1"/>
</dbReference>
<evidence type="ECO:0000256" key="2">
    <source>
        <dbReference type="ARBA" id="ARBA00022490"/>
    </source>
</evidence>
<gene>
    <name evidence="12" type="ORF">Fcan01_02079</name>
</gene>
<dbReference type="Gene3D" id="2.60.120.10">
    <property type="entry name" value="Jelly Rolls"/>
    <property type="match status" value="1"/>
</dbReference>
<comment type="catalytic activity">
    <reaction evidence="1 11">
        <text>1,2-dihydroxy-5-(methylsulfanyl)pent-1-en-3-one + O2 = 4-methylsulfanyl-2-oxobutanoate + formate + 2 H(+)</text>
        <dbReference type="Rhea" id="RHEA:24504"/>
        <dbReference type="ChEBI" id="CHEBI:15378"/>
        <dbReference type="ChEBI" id="CHEBI:15379"/>
        <dbReference type="ChEBI" id="CHEBI:15740"/>
        <dbReference type="ChEBI" id="CHEBI:16723"/>
        <dbReference type="ChEBI" id="CHEBI:49252"/>
        <dbReference type="EC" id="1.13.11.54"/>
    </reaction>
</comment>
<dbReference type="EC" id="1.13.11.53" evidence="11"/>
<feature type="binding site" evidence="11">
    <location>
        <position position="92"/>
    </location>
    <ligand>
        <name>Ni(2+)</name>
        <dbReference type="ChEBI" id="CHEBI:49786"/>
        <note>for nickel-dependent acireductone dioxygenase activity</note>
    </ligand>
</feature>
<feature type="binding site" evidence="11">
    <location>
        <position position="90"/>
    </location>
    <ligand>
        <name>Ni(2+)</name>
        <dbReference type="ChEBI" id="CHEBI:49786"/>
        <note>for nickel-dependent acireductone dioxygenase activity</note>
    </ligand>
</feature>
<evidence type="ECO:0000256" key="6">
    <source>
        <dbReference type="ARBA" id="ARBA00022964"/>
    </source>
</evidence>
<comment type="subcellular location">
    <subcellularLocation>
        <location evidence="11">Cytoplasm</location>
    </subcellularLocation>
    <subcellularLocation>
        <location evidence="11">Nucleus</location>
    </subcellularLocation>
</comment>
<accession>A0A226EXK8</accession>
<protein>
    <recommendedName>
        <fullName evidence="11">Acireductone dioxygenase</fullName>
    </recommendedName>
    <alternativeName>
        <fullName evidence="11">Acireductone dioxygenase (Fe(2+)-requiring)</fullName>
        <shortName evidence="11">ARD'</shortName>
        <shortName evidence="11">Fe-ARD</shortName>
        <ecNumber evidence="11">1.13.11.54</ecNumber>
    </alternativeName>
    <alternativeName>
        <fullName evidence="11">Acireductone dioxygenase (Ni(2+)-requiring)</fullName>
        <shortName evidence="11">ARD</shortName>
        <shortName evidence="11">Ni-ARD</shortName>
        <ecNumber evidence="11">1.13.11.53</ecNumber>
    </alternativeName>
</protein>
<keyword evidence="13" id="KW-1185">Reference proteome</keyword>
<reference evidence="12 13" key="1">
    <citation type="submission" date="2015-12" db="EMBL/GenBank/DDBJ databases">
        <title>The genome of Folsomia candida.</title>
        <authorList>
            <person name="Faddeeva A."/>
            <person name="Derks M.F."/>
            <person name="Anvar Y."/>
            <person name="Smit S."/>
            <person name="Van Straalen N."/>
            <person name="Roelofs D."/>
        </authorList>
    </citation>
    <scope>NUCLEOTIDE SEQUENCE [LARGE SCALE GENOMIC DNA]</scope>
    <source>
        <strain evidence="12 13">VU population</strain>
        <tissue evidence="12">Whole body</tissue>
    </source>
</reference>
<evidence type="ECO:0000256" key="3">
    <source>
        <dbReference type="ARBA" id="ARBA00022596"/>
    </source>
</evidence>
<dbReference type="PANTHER" id="PTHR23418">
    <property type="entry name" value="ACIREDUCTONE DIOXYGENASE"/>
    <property type="match status" value="1"/>
</dbReference>
<evidence type="ECO:0000256" key="9">
    <source>
        <dbReference type="ARBA" id="ARBA00023167"/>
    </source>
</evidence>
<feature type="binding site" evidence="11">
    <location>
        <position position="136"/>
    </location>
    <ligand>
        <name>Ni(2+)</name>
        <dbReference type="ChEBI" id="CHEBI:49786"/>
        <note>for nickel-dependent acireductone dioxygenase activity</note>
    </ligand>
</feature>
<dbReference type="EMBL" id="LNIX01000001">
    <property type="protein sequence ID" value="OXA62322.1"/>
    <property type="molecule type" value="Genomic_DNA"/>
</dbReference>
<evidence type="ECO:0000256" key="4">
    <source>
        <dbReference type="ARBA" id="ARBA00022605"/>
    </source>
</evidence>
<evidence type="ECO:0000256" key="5">
    <source>
        <dbReference type="ARBA" id="ARBA00022723"/>
    </source>
</evidence>
<feature type="binding site" evidence="11">
    <location>
        <position position="90"/>
    </location>
    <ligand>
        <name>Fe(2+)</name>
        <dbReference type="ChEBI" id="CHEBI:29033"/>
        <note>for iron-dependent acireductone dioxygenase activity</note>
    </ligand>
</feature>
<dbReference type="Pfam" id="PF03079">
    <property type="entry name" value="ARD"/>
    <property type="match status" value="1"/>
</dbReference>
<feature type="binding site" evidence="11">
    <location>
        <position position="96"/>
    </location>
    <ligand>
        <name>Ni(2+)</name>
        <dbReference type="ChEBI" id="CHEBI:49786"/>
        <note>for nickel-dependent acireductone dioxygenase activity</note>
    </ligand>
</feature>
<keyword evidence="3 11" id="KW-0533">Nickel</keyword>
<keyword evidence="5 11" id="KW-0479">Metal-binding</keyword>
<dbReference type="UniPathway" id="UPA00904">
    <property type="reaction ID" value="UER00878"/>
</dbReference>
<evidence type="ECO:0000256" key="10">
    <source>
        <dbReference type="ARBA" id="ARBA00023242"/>
    </source>
</evidence>
<sequence length="189" mass="21918">MVRAWHIDESKLDENKLELSENERELVNLEDLKEHTGVLYWKLNADTYNEDGTLDEIRKCRGYTYADEIEVSSKTLPNFDVMIKKFASEHLHTDEEIRFILAGKGYFDVRDANSDDWIRIEVVGGDLIILPAGIYHRLVLDKDRYIKAKRNDVKGSFLDRMENGSANMWGMGFSTELRIPFPFSPKISP</sequence>
<feature type="binding site" evidence="11">
    <location>
        <position position="96"/>
    </location>
    <ligand>
        <name>Fe(2+)</name>
        <dbReference type="ChEBI" id="CHEBI:29033"/>
        <note>for iron-dependent acireductone dioxygenase activity</note>
    </ligand>
</feature>
<dbReference type="AlphaFoldDB" id="A0A226EXK8"/>
<evidence type="ECO:0000313" key="13">
    <source>
        <dbReference type="Proteomes" id="UP000198287"/>
    </source>
</evidence>
<dbReference type="PANTHER" id="PTHR23418:SF0">
    <property type="entry name" value="ACIREDUCTONE DIOXYGENASE"/>
    <property type="match status" value="1"/>
</dbReference>
<dbReference type="GO" id="GO:0005506">
    <property type="term" value="F:iron ion binding"/>
    <property type="evidence" value="ECO:0007669"/>
    <property type="project" value="UniProtKB-UniRule"/>
</dbReference>
<comment type="similarity">
    <text evidence="11">Belongs to the acireductone dioxygenase (ARD) family.</text>
</comment>
<dbReference type="GO" id="GO:0019509">
    <property type="term" value="P:L-methionine salvage from methylthioadenosine"/>
    <property type="evidence" value="ECO:0007669"/>
    <property type="project" value="UniProtKB-UniRule"/>
</dbReference>
<keyword evidence="7 11" id="KW-0560">Oxidoreductase</keyword>
<keyword evidence="8 11" id="KW-0408">Iron</keyword>
<dbReference type="InterPro" id="IPR004313">
    <property type="entry name" value="ARD"/>
</dbReference>
<keyword evidence="9 11" id="KW-0486">Methionine biosynthesis</keyword>
<dbReference type="HAMAP" id="MF_03154">
    <property type="entry name" value="Salvage_MtnD_euk"/>
    <property type="match status" value="1"/>
</dbReference>
<keyword evidence="2 11" id="KW-0963">Cytoplasm</keyword>